<keyword evidence="2" id="KW-1185">Reference proteome</keyword>
<dbReference type="Proteomes" id="UP000009005">
    <property type="component" value="Chromosome"/>
</dbReference>
<proteinExistence type="predicted"/>
<organism evidence="1 2">
    <name type="scientific">Mycoplasma wenyonii (strain Massachusetts)</name>
    <name type="common">Eperythrozoon wenyonii</name>
    <dbReference type="NCBI Taxonomy" id="1197325"/>
    <lineage>
        <taxon>Bacteria</taxon>
        <taxon>Bacillati</taxon>
        <taxon>Mycoplasmatota</taxon>
        <taxon>Mollicutes</taxon>
        <taxon>Mycoplasmataceae</taxon>
        <taxon>Mycoplasma</taxon>
    </lineage>
</organism>
<dbReference type="STRING" id="1197325.WEN_01250"/>
<dbReference type="RefSeq" id="WP_014849759.1">
    <property type="nucleotide sequence ID" value="NC_018149.1"/>
</dbReference>
<dbReference type="KEGG" id="mwe:WEN_01250"/>
<evidence type="ECO:0000313" key="1">
    <source>
        <dbReference type="EMBL" id="AFN65049.1"/>
    </source>
</evidence>
<name>I6YL95_MYCWM</name>
<dbReference type="PATRIC" id="fig|1197325.3.peg.271"/>
<evidence type="ECO:0000313" key="2">
    <source>
        <dbReference type="Proteomes" id="UP000009005"/>
    </source>
</evidence>
<reference evidence="1 2" key="1">
    <citation type="journal article" date="2012" name="J. Bacteriol.">
        <title>Complete genome sequence of Mycoplasma wenyonii strain Massachusetts.</title>
        <authorList>
            <person name="Dos Santos A.P."/>
            <person name="Guimaraes A.M."/>
            <person name="do Nascimento N.C."/>
            <person name="Sanmiguel P.J."/>
            <person name="Messick J.B."/>
        </authorList>
    </citation>
    <scope>NUCLEOTIDE SEQUENCE [LARGE SCALE GENOMIC DNA]</scope>
    <source>
        <strain evidence="1 2">Massachusetts</strain>
    </source>
</reference>
<dbReference type="EMBL" id="CP003703">
    <property type="protein sequence ID" value="AFN65049.1"/>
    <property type="molecule type" value="Genomic_DNA"/>
</dbReference>
<accession>I6YL95</accession>
<gene>
    <name evidence="1" type="ordered locus">WEN_01250</name>
</gene>
<dbReference type="HOGENOM" id="CLU_902621_0_0_14"/>
<sequence length="368" mass="40581">MIGLLKGSINIGKGLVTTGSLGGICSFFTPIDSLLDVARKIQITSTAEWNDWGKGFITPTFNSRWLGGGFEKPTTYSFSYIARLSSENPQNKSVAKRAKRSLSSSEAEGEFRLVEKVGDTGIIRKSEANGHNGLTPKKFLLVGVNNTNKEVEVWGLVSFVQQDHGGIKVKCKITEKDGAIQNGYCDKEFFKANENTSSMPGFIKSELKDTTGTKTVGIKGLKGSLGIIFGSRKNNNSWRWSRSGYLYGKKNGEDKKLKVFSKTSDKASGFYVVHDLIFKEGILTGNWRQKHLTYGTILEGTATVAKKCKSSSNGCGKVVDIPLSTRRSYYIWDPSKTKIKQEKIVTEEGTILPWKMNFESTFNSVLIG</sequence>
<protein>
    <submittedName>
        <fullName evidence="1">Uncharacterized protein</fullName>
    </submittedName>
</protein>
<dbReference type="AlphaFoldDB" id="I6YL95"/>